<evidence type="ECO:0008006" key="9">
    <source>
        <dbReference type="Google" id="ProtNLM"/>
    </source>
</evidence>
<proteinExistence type="predicted"/>
<dbReference type="InterPro" id="IPR025971">
    <property type="entry name" value="LppP/LprE"/>
</dbReference>
<keyword evidence="3" id="KW-0472">Membrane</keyword>
<feature type="signal peptide" evidence="6">
    <location>
        <begin position="1"/>
        <end position="20"/>
    </location>
</feature>
<dbReference type="STRING" id="455432.AWN90_04885"/>
<evidence type="ECO:0000256" key="6">
    <source>
        <dbReference type="SAM" id="SignalP"/>
    </source>
</evidence>
<name>A0A164J1B4_9NOCA</name>
<keyword evidence="8" id="KW-1185">Reference proteome</keyword>
<dbReference type="PROSITE" id="PS51257">
    <property type="entry name" value="PROKAR_LIPOPROTEIN"/>
    <property type="match status" value="1"/>
</dbReference>
<keyword evidence="2 6" id="KW-0732">Signal</keyword>
<dbReference type="EMBL" id="LWGR01000016">
    <property type="protein sequence ID" value="KZM69943.1"/>
    <property type="molecule type" value="Genomic_DNA"/>
</dbReference>
<keyword evidence="1" id="KW-1003">Cell membrane</keyword>
<dbReference type="RefSeq" id="WP_082870564.1">
    <property type="nucleotide sequence ID" value="NZ_JABMCZ010000003.1"/>
</dbReference>
<evidence type="ECO:0000256" key="4">
    <source>
        <dbReference type="ARBA" id="ARBA00023139"/>
    </source>
</evidence>
<gene>
    <name evidence="7" type="ORF">AWN90_04885</name>
</gene>
<evidence type="ECO:0000256" key="3">
    <source>
        <dbReference type="ARBA" id="ARBA00023136"/>
    </source>
</evidence>
<evidence type="ECO:0000256" key="5">
    <source>
        <dbReference type="ARBA" id="ARBA00023288"/>
    </source>
</evidence>
<dbReference type="OrthoDB" id="4427395at2"/>
<dbReference type="AlphaFoldDB" id="A0A164J1B4"/>
<protein>
    <recommendedName>
        <fullName evidence="9">LppP/LprE family lipoprotein</fullName>
    </recommendedName>
</protein>
<keyword evidence="4" id="KW-0564">Palmitate</keyword>
<dbReference type="Proteomes" id="UP000076512">
    <property type="component" value="Unassembled WGS sequence"/>
</dbReference>
<accession>A0A164J1B4</accession>
<dbReference type="Pfam" id="PF14041">
    <property type="entry name" value="Lipoprotein_21"/>
    <property type="match status" value="1"/>
</dbReference>
<evidence type="ECO:0000256" key="1">
    <source>
        <dbReference type="ARBA" id="ARBA00022475"/>
    </source>
</evidence>
<keyword evidence="5" id="KW-0449">Lipoprotein</keyword>
<evidence type="ECO:0000313" key="8">
    <source>
        <dbReference type="Proteomes" id="UP000076512"/>
    </source>
</evidence>
<sequence length="195" mass="19671">MYAKSMVVVALVASVALAVAGCGSSRSGSGVTAAATATPVAVAPSTTPVRQGDSATSAPVGNHDLCFDTTSALANTAVRSLGPPPVGGAWKVAGGSTDPASAGCEGVLSYLVVDWNGIHPGTHVLFFADGAYLGTATAKPFPYTEVLGKTRDTVSVRYRWAEADDPLCCPKGGPSTVTFTLSGNTVRPDGRFPPN</sequence>
<feature type="chain" id="PRO_5039244004" description="LppP/LprE family lipoprotein" evidence="6">
    <location>
        <begin position="21"/>
        <end position="195"/>
    </location>
</feature>
<comment type="caution">
    <text evidence="7">The sequence shown here is derived from an EMBL/GenBank/DDBJ whole genome shotgun (WGS) entry which is preliminary data.</text>
</comment>
<reference evidence="7 8" key="1">
    <citation type="submission" date="2016-04" db="EMBL/GenBank/DDBJ databases">
        <authorList>
            <person name="Evans L.H."/>
            <person name="Alamgir A."/>
            <person name="Owens N."/>
            <person name="Weber N.D."/>
            <person name="Virtaneva K."/>
            <person name="Barbian K."/>
            <person name="Babar A."/>
            <person name="Rosenke K."/>
        </authorList>
    </citation>
    <scope>NUCLEOTIDE SEQUENCE [LARGE SCALE GENOMIC DNA]</scope>
    <source>
        <strain evidence="7 8">IFM 0406</strain>
    </source>
</reference>
<organism evidence="7 8">
    <name type="scientific">Nocardia terpenica</name>
    <dbReference type="NCBI Taxonomy" id="455432"/>
    <lineage>
        <taxon>Bacteria</taxon>
        <taxon>Bacillati</taxon>
        <taxon>Actinomycetota</taxon>
        <taxon>Actinomycetes</taxon>
        <taxon>Mycobacteriales</taxon>
        <taxon>Nocardiaceae</taxon>
        <taxon>Nocardia</taxon>
    </lineage>
</organism>
<evidence type="ECO:0000313" key="7">
    <source>
        <dbReference type="EMBL" id="KZM69943.1"/>
    </source>
</evidence>
<evidence type="ECO:0000256" key="2">
    <source>
        <dbReference type="ARBA" id="ARBA00022729"/>
    </source>
</evidence>